<name>A0A1W1VR22_9DEIO</name>
<dbReference type="Proteomes" id="UP000192582">
    <property type="component" value="Unassembled WGS sequence"/>
</dbReference>
<proteinExistence type="predicted"/>
<evidence type="ECO:0000313" key="2">
    <source>
        <dbReference type="Proteomes" id="UP000192582"/>
    </source>
</evidence>
<gene>
    <name evidence="1" type="ORF">SAMN00790413_02951</name>
</gene>
<dbReference type="AlphaFoldDB" id="A0A1W1VR22"/>
<sequence length="35" mass="4042">MELLLAALAIVLSLLLATRQERPAYQPVRVRSRHR</sequence>
<reference evidence="1 2" key="1">
    <citation type="submission" date="2017-04" db="EMBL/GenBank/DDBJ databases">
        <authorList>
            <person name="Afonso C.L."/>
            <person name="Miller P.J."/>
            <person name="Scott M.A."/>
            <person name="Spackman E."/>
            <person name="Goraichik I."/>
            <person name="Dimitrov K.M."/>
            <person name="Suarez D.L."/>
            <person name="Swayne D.E."/>
        </authorList>
    </citation>
    <scope>NUCLEOTIDE SEQUENCE [LARGE SCALE GENOMIC DNA]</scope>
    <source>
        <strain evidence="1 2">KR-140</strain>
    </source>
</reference>
<organism evidence="1 2">
    <name type="scientific">Deinococcus hopiensis KR-140</name>
    <dbReference type="NCBI Taxonomy" id="695939"/>
    <lineage>
        <taxon>Bacteria</taxon>
        <taxon>Thermotogati</taxon>
        <taxon>Deinococcota</taxon>
        <taxon>Deinococci</taxon>
        <taxon>Deinococcales</taxon>
        <taxon>Deinococcaceae</taxon>
        <taxon>Deinococcus</taxon>
    </lineage>
</organism>
<keyword evidence="2" id="KW-1185">Reference proteome</keyword>
<accession>A0A1W1VR22</accession>
<evidence type="ECO:0000313" key="1">
    <source>
        <dbReference type="EMBL" id="SMB95713.1"/>
    </source>
</evidence>
<protein>
    <submittedName>
        <fullName evidence="1">Uncharacterized protein</fullName>
    </submittedName>
</protein>
<dbReference type="EMBL" id="FWWU01000009">
    <property type="protein sequence ID" value="SMB95713.1"/>
    <property type="molecule type" value="Genomic_DNA"/>
</dbReference>